<name>A0ABY7K3K6_9ACTN</name>
<organism evidence="4 5">
    <name type="scientific">Jatrophihabitans cynanchi</name>
    <dbReference type="NCBI Taxonomy" id="2944128"/>
    <lineage>
        <taxon>Bacteria</taxon>
        <taxon>Bacillati</taxon>
        <taxon>Actinomycetota</taxon>
        <taxon>Actinomycetes</taxon>
        <taxon>Jatrophihabitantales</taxon>
        <taxon>Jatrophihabitantaceae</taxon>
        <taxon>Jatrophihabitans</taxon>
    </lineage>
</organism>
<evidence type="ECO:0000256" key="1">
    <source>
        <dbReference type="ARBA" id="ARBA00022741"/>
    </source>
</evidence>
<dbReference type="PRINTS" id="PR00038">
    <property type="entry name" value="HTHLUXR"/>
</dbReference>
<dbReference type="SMART" id="SM00421">
    <property type="entry name" value="HTH_LUXR"/>
    <property type="match status" value="1"/>
</dbReference>
<dbReference type="SUPFAM" id="SSF52540">
    <property type="entry name" value="P-loop containing nucleoside triphosphate hydrolases"/>
    <property type="match status" value="1"/>
</dbReference>
<dbReference type="PANTHER" id="PTHR16305:SF35">
    <property type="entry name" value="TRANSCRIPTIONAL ACTIVATOR DOMAIN"/>
    <property type="match status" value="1"/>
</dbReference>
<dbReference type="Gene3D" id="1.25.40.10">
    <property type="entry name" value="Tetratricopeptide repeat domain"/>
    <property type="match status" value="2"/>
</dbReference>
<protein>
    <submittedName>
        <fullName evidence="4">AAA family ATPase</fullName>
    </submittedName>
</protein>
<dbReference type="InterPro" id="IPR016032">
    <property type="entry name" value="Sig_transdc_resp-reg_C-effctor"/>
</dbReference>
<dbReference type="CDD" id="cd06170">
    <property type="entry name" value="LuxR_C_like"/>
    <property type="match status" value="1"/>
</dbReference>
<accession>A0ABY7K3K6</accession>
<dbReference type="Gene3D" id="1.10.10.10">
    <property type="entry name" value="Winged helix-like DNA-binding domain superfamily/Winged helix DNA-binding domain"/>
    <property type="match status" value="1"/>
</dbReference>
<proteinExistence type="predicted"/>
<sequence length="972" mass="104133">MPPDLPGHTPPAAIVSPVFVGRTAELTAARGLIERAEKGESGVMLVCGEAGVGKTRLVDEAVRHARGRQLQVLSGHCVQLGIEGLPFAPVVEALRELVRTTGRERLEEILGPARDLVARLLPVAAAPETETAPPATAQLLELVLGLLERLSESAPVLVVIEDLHWADRSTLELAAFLARNLRGVPVAILITYRSDEVDRRHPLRVLLATWERTRSISRLELGRLDRDEVRAQLSAILGAVPDPKLLDLVYERSEGNAFLVEEMLSAVRAGDPRGLPPSLKDVLLARVDRLGEPAVQLLRLAAVAGRSVPERLLVAVCEVDELSALAAIREAVDAHLLVVDSAGHGYTFRHALARDAVYDDLLPGERVRLHAAYAEALTRDPGLLDETNVSVAASLAHHAYAALDLPRALEASIAAGRESFSAMASREALAQYERALLIWDRVPAELRPPEVDQAEVLWLAGEAAYHGGNVDRALALLTESAAALPADATPERRARVLHRCARAHRDLGHLGTAIELLESALAPLPDEPVTWMRATVLAALSVAHLRELHPRRAARYAELAVAAARSVDAAQVEAEAQISLGSCRMLLGPGADGLAAMRAGLELALASGDAHTTARGYINLSDACETLGRSTEAAEVAEAGIAFAQRSGLLRSVGAYLVGNLAESLVHLGDWARARMLIDDALADGPEGVFELTLQLIGAELAALAGDLERSRTMLERAQVLTIGPDDDQFALPLVTLEAELARAGRDHARAVRIVLDNLNRDDRSPRYAWPLLWVGVRAEVERALADPAGTIAERLGSLVATMPATDAPTQGYRALCEAELGRLGGTADWDDACAAWRKLGWAWPLGYSLLRQAEAQAERREPARESAVEAWTIAGRLGAGPLLSEVQALARRAGIDLDEQSRPADPLAALGLTAREQEVLRLVATGRSNPQIARELFISPKTASVHVSNILGKLGLTSRVQAAALLHRLGC</sequence>
<dbReference type="EMBL" id="CP097463">
    <property type="protein sequence ID" value="WAX59269.1"/>
    <property type="molecule type" value="Genomic_DNA"/>
</dbReference>
<dbReference type="InterPro" id="IPR036388">
    <property type="entry name" value="WH-like_DNA-bd_sf"/>
</dbReference>
<dbReference type="RefSeq" id="WP_269445807.1">
    <property type="nucleotide sequence ID" value="NZ_CP097463.1"/>
</dbReference>
<dbReference type="PANTHER" id="PTHR16305">
    <property type="entry name" value="TESTICULAR SOLUBLE ADENYLYL CYCLASE"/>
    <property type="match status" value="1"/>
</dbReference>
<dbReference type="SUPFAM" id="SSF48452">
    <property type="entry name" value="TPR-like"/>
    <property type="match status" value="1"/>
</dbReference>
<dbReference type="InterPro" id="IPR041664">
    <property type="entry name" value="AAA_16"/>
</dbReference>
<reference evidence="4" key="1">
    <citation type="submission" date="2022-05" db="EMBL/GenBank/DDBJ databases">
        <title>Jatrophihabitans sp. SB3-54 whole genome sequence.</title>
        <authorList>
            <person name="Suh M.K."/>
            <person name="Eom M.K."/>
            <person name="Kim J.S."/>
            <person name="Kim H.S."/>
            <person name="Do H.E."/>
            <person name="Shin Y.K."/>
            <person name="Lee J.-S."/>
        </authorList>
    </citation>
    <scope>NUCLEOTIDE SEQUENCE</scope>
    <source>
        <strain evidence="4">SB3-54</strain>
    </source>
</reference>
<dbReference type="InterPro" id="IPR027417">
    <property type="entry name" value="P-loop_NTPase"/>
</dbReference>
<evidence type="ECO:0000256" key="2">
    <source>
        <dbReference type="ARBA" id="ARBA00022840"/>
    </source>
</evidence>
<evidence type="ECO:0000313" key="4">
    <source>
        <dbReference type="EMBL" id="WAX59269.1"/>
    </source>
</evidence>
<dbReference type="Pfam" id="PF00196">
    <property type="entry name" value="GerE"/>
    <property type="match status" value="1"/>
</dbReference>
<dbReference type="InterPro" id="IPR011990">
    <property type="entry name" value="TPR-like_helical_dom_sf"/>
</dbReference>
<dbReference type="PROSITE" id="PS50043">
    <property type="entry name" value="HTH_LUXR_2"/>
    <property type="match status" value="1"/>
</dbReference>
<gene>
    <name evidence="4" type="ORF">M6B22_03630</name>
</gene>
<evidence type="ECO:0000313" key="5">
    <source>
        <dbReference type="Proteomes" id="UP001164693"/>
    </source>
</evidence>
<evidence type="ECO:0000259" key="3">
    <source>
        <dbReference type="PROSITE" id="PS50043"/>
    </source>
</evidence>
<dbReference type="Gene3D" id="3.40.50.300">
    <property type="entry name" value="P-loop containing nucleotide triphosphate hydrolases"/>
    <property type="match status" value="1"/>
</dbReference>
<keyword evidence="1" id="KW-0547">Nucleotide-binding</keyword>
<keyword evidence="5" id="KW-1185">Reference proteome</keyword>
<dbReference type="Pfam" id="PF13191">
    <property type="entry name" value="AAA_16"/>
    <property type="match status" value="1"/>
</dbReference>
<dbReference type="SUPFAM" id="SSF46894">
    <property type="entry name" value="C-terminal effector domain of the bipartite response regulators"/>
    <property type="match status" value="1"/>
</dbReference>
<feature type="domain" description="HTH luxR-type" evidence="3">
    <location>
        <begin position="904"/>
        <end position="971"/>
    </location>
</feature>
<dbReference type="Proteomes" id="UP001164693">
    <property type="component" value="Chromosome"/>
</dbReference>
<dbReference type="InterPro" id="IPR000792">
    <property type="entry name" value="Tscrpt_reg_LuxR_C"/>
</dbReference>
<keyword evidence="2" id="KW-0067">ATP-binding</keyword>